<dbReference type="NCBIfam" id="TIGR02286">
    <property type="entry name" value="PaaD"/>
    <property type="match status" value="1"/>
</dbReference>
<dbReference type="SUPFAM" id="SSF54637">
    <property type="entry name" value="Thioesterase/thiol ester dehydrase-isomerase"/>
    <property type="match status" value="1"/>
</dbReference>
<feature type="domain" description="Thioesterase" evidence="2">
    <location>
        <begin position="55"/>
        <end position="128"/>
    </location>
</feature>
<dbReference type="Gene3D" id="3.10.129.10">
    <property type="entry name" value="Hotdog Thioesterase"/>
    <property type="match status" value="1"/>
</dbReference>
<gene>
    <name evidence="3" type="ORF">SAMN02745146_1982</name>
</gene>
<keyword evidence="1" id="KW-0378">Hydrolase</keyword>
<dbReference type="EMBL" id="FQYN01000003">
    <property type="protein sequence ID" value="SHI94322.1"/>
    <property type="molecule type" value="Genomic_DNA"/>
</dbReference>
<dbReference type="AlphaFoldDB" id="A0A1M6F9G5"/>
<dbReference type="STRING" id="1121955.SAMN02745146_1982"/>
<reference evidence="3 4" key="1">
    <citation type="submission" date="2016-11" db="EMBL/GenBank/DDBJ databases">
        <authorList>
            <person name="Jaros S."/>
            <person name="Januszkiewicz K."/>
            <person name="Wedrychowicz H."/>
        </authorList>
    </citation>
    <scope>NUCLEOTIDE SEQUENCE [LARGE SCALE GENOMIC DNA]</scope>
    <source>
        <strain evidence="3 4">DSM 21074</strain>
    </source>
</reference>
<evidence type="ECO:0000313" key="4">
    <source>
        <dbReference type="Proteomes" id="UP000184418"/>
    </source>
</evidence>
<dbReference type="InterPro" id="IPR029069">
    <property type="entry name" value="HotDog_dom_sf"/>
</dbReference>
<dbReference type="InterPro" id="IPR011973">
    <property type="entry name" value="PaaD"/>
</dbReference>
<dbReference type="NCBIfam" id="TIGR00369">
    <property type="entry name" value="unchar_dom_1"/>
    <property type="match status" value="1"/>
</dbReference>
<accession>A0A1M6F9G5</accession>
<evidence type="ECO:0000259" key="2">
    <source>
        <dbReference type="Pfam" id="PF03061"/>
    </source>
</evidence>
<protein>
    <submittedName>
        <fullName evidence="3">Acyl-CoA thioesterase</fullName>
    </submittedName>
</protein>
<dbReference type="InterPro" id="IPR003736">
    <property type="entry name" value="PAAI_dom"/>
</dbReference>
<dbReference type="Pfam" id="PF03061">
    <property type="entry name" value="4HBT"/>
    <property type="match status" value="1"/>
</dbReference>
<evidence type="ECO:0000313" key="3">
    <source>
        <dbReference type="EMBL" id="SHI94322.1"/>
    </source>
</evidence>
<dbReference type="CDD" id="cd03443">
    <property type="entry name" value="PaaI_thioesterase"/>
    <property type="match status" value="1"/>
</dbReference>
<dbReference type="InterPro" id="IPR052723">
    <property type="entry name" value="Acyl-CoA_thioesterase_PaaI"/>
</dbReference>
<dbReference type="GO" id="GO:0016289">
    <property type="term" value="F:acyl-CoA hydrolase activity"/>
    <property type="evidence" value="ECO:0007669"/>
    <property type="project" value="TreeGrafter"/>
</dbReference>
<dbReference type="RefSeq" id="WP_073108369.1">
    <property type="nucleotide sequence ID" value="NZ_FQYN01000003.1"/>
</dbReference>
<organism evidence="3 4">
    <name type="scientific">Hymenobacter daecheongensis DSM 21074</name>
    <dbReference type="NCBI Taxonomy" id="1121955"/>
    <lineage>
        <taxon>Bacteria</taxon>
        <taxon>Pseudomonadati</taxon>
        <taxon>Bacteroidota</taxon>
        <taxon>Cytophagia</taxon>
        <taxon>Cytophagales</taxon>
        <taxon>Hymenobacteraceae</taxon>
        <taxon>Hymenobacter</taxon>
    </lineage>
</organism>
<evidence type="ECO:0000256" key="1">
    <source>
        <dbReference type="ARBA" id="ARBA00022801"/>
    </source>
</evidence>
<name>A0A1M6F9G5_9BACT</name>
<dbReference type="OrthoDB" id="32575at2"/>
<dbReference type="InterPro" id="IPR006683">
    <property type="entry name" value="Thioestr_dom"/>
</dbReference>
<dbReference type="PANTHER" id="PTHR42856">
    <property type="entry name" value="ACYL-COENZYME A THIOESTERASE PAAI"/>
    <property type="match status" value="1"/>
</dbReference>
<keyword evidence="4" id="KW-1185">Reference proteome</keyword>
<proteinExistence type="predicted"/>
<dbReference type="Proteomes" id="UP000184418">
    <property type="component" value="Unassembled WGS sequence"/>
</dbReference>
<dbReference type="PANTHER" id="PTHR42856:SF1">
    <property type="entry name" value="ACYL-COENZYME A THIOESTERASE PAAI"/>
    <property type="match status" value="1"/>
</dbReference>
<sequence>MSQPPFSPGELAEAVLARMLHHDAFSRWLGLEVLAVGPGTCRLRFVVRPDMLNGFGALHGGVVFSAADSAFAFACNSHGRLSVGLTVTIDHLEAGRAGDVLTVDAREEQLKHKVGVYQVRVTNQHGVAVALFKGTAYRTGTAILSLPNPEPTP</sequence>